<name>A0A9D4N269_DREPO</name>
<evidence type="ECO:0000313" key="2">
    <source>
        <dbReference type="Proteomes" id="UP000828390"/>
    </source>
</evidence>
<reference evidence="1" key="1">
    <citation type="journal article" date="2019" name="bioRxiv">
        <title>The Genome of the Zebra Mussel, Dreissena polymorpha: A Resource for Invasive Species Research.</title>
        <authorList>
            <person name="McCartney M.A."/>
            <person name="Auch B."/>
            <person name="Kono T."/>
            <person name="Mallez S."/>
            <person name="Zhang Y."/>
            <person name="Obille A."/>
            <person name="Becker A."/>
            <person name="Abrahante J.E."/>
            <person name="Garbe J."/>
            <person name="Badalamenti J.P."/>
            <person name="Herman A."/>
            <person name="Mangelson H."/>
            <person name="Liachko I."/>
            <person name="Sullivan S."/>
            <person name="Sone E.D."/>
            <person name="Koren S."/>
            <person name="Silverstein K.A.T."/>
            <person name="Beckman K.B."/>
            <person name="Gohl D.M."/>
        </authorList>
    </citation>
    <scope>NUCLEOTIDE SEQUENCE</scope>
    <source>
        <strain evidence="1">Duluth1</strain>
        <tissue evidence="1">Whole animal</tissue>
    </source>
</reference>
<protein>
    <submittedName>
        <fullName evidence="1">Uncharacterized protein</fullName>
    </submittedName>
</protein>
<gene>
    <name evidence="1" type="ORF">DPMN_010458</name>
</gene>
<keyword evidence="2" id="KW-1185">Reference proteome</keyword>
<organism evidence="1 2">
    <name type="scientific">Dreissena polymorpha</name>
    <name type="common">Zebra mussel</name>
    <name type="synonym">Mytilus polymorpha</name>
    <dbReference type="NCBI Taxonomy" id="45954"/>
    <lineage>
        <taxon>Eukaryota</taxon>
        <taxon>Metazoa</taxon>
        <taxon>Spiralia</taxon>
        <taxon>Lophotrochozoa</taxon>
        <taxon>Mollusca</taxon>
        <taxon>Bivalvia</taxon>
        <taxon>Autobranchia</taxon>
        <taxon>Heteroconchia</taxon>
        <taxon>Euheterodonta</taxon>
        <taxon>Imparidentia</taxon>
        <taxon>Neoheterodontei</taxon>
        <taxon>Myida</taxon>
        <taxon>Dreissenoidea</taxon>
        <taxon>Dreissenidae</taxon>
        <taxon>Dreissena</taxon>
    </lineage>
</organism>
<evidence type="ECO:0000313" key="1">
    <source>
        <dbReference type="EMBL" id="KAH3886450.1"/>
    </source>
</evidence>
<dbReference type="EMBL" id="JAIWYP010000001">
    <property type="protein sequence ID" value="KAH3886450.1"/>
    <property type="molecule type" value="Genomic_DNA"/>
</dbReference>
<dbReference type="AlphaFoldDB" id="A0A9D4N269"/>
<reference evidence="1" key="2">
    <citation type="submission" date="2020-11" db="EMBL/GenBank/DDBJ databases">
        <authorList>
            <person name="McCartney M.A."/>
            <person name="Auch B."/>
            <person name="Kono T."/>
            <person name="Mallez S."/>
            <person name="Becker A."/>
            <person name="Gohl D.M."/>
            <person name="Silverstein K.A.T."/>
            <person name="Koren S."/>
            <person name="Bechman K.B."/>
            <person name="Herman A."/>
            <person name="Abrahante J.E."/>
            <person name="Garbe J."/>
        </authorList>
    </citation>
    <scope>NUCLEOTIDE SEQUENCE</scope>
    <source>
        <strain evidence="1">Duluth1</strain>
        <tissue evidence="1">Whole animal</tissue>
    </source>
</reference>
<comment type="caution">
    <text evidence="1">The sequence shown here is derived from an EMBL/GenBank/DDBJ whole genome shotgun (WGS) entry which is preliminary data.</text>
</comment>
<accession>A0A9D4N269</accession>
<sequence length="326" mass="36885">MEKYIPDQLEGVAVSKFLYVLYDCCQDHSPNIDTCRFQLILTARKSLDVLPATNDVLELHIKRAHYQAKILLNATDKEFQPDDPLDIGAWKLEENSLKPNLVAVKPSVEQHDVSTIDLTKDAYRTITHMEASKTGHLQMAIQCGRDAGYYGNDEEFEIVGDHRLYEYDGLRIYLVLLTLTTSVVNTNIIIPLDDDTDANADSDRAGQNYTISDIVNTLQDWHMMVHCRAEHGHIFFFDGSNVTTGGSAFSRRIARVRGKAGGRHCLGTRRLPVSRHRGLHAQRARACQPLRAWINMTLARLSVSPGMEKTRAKYSIVNLHRLKRIS</sequence>
<proteinExistence type="predicted"/>
<dbReference type="Proteomes" id="UP000828390">
    <property type="component" value="Unassembled WGS sequence"/>
</dbReference>